<dbReference type="PANTHER" id="PTHR34187:SF2">
    <property type="entry name" value="DUF202 DOMAIN-CONTAINING PROTEIN"/>
    <property type="match status" value="1"/>
</dbReference>
<reference evidence="9" key="1">
    <citation type="journal article" date="2019" name="Int. J. Syst. Evol. Microbiol.">
        <title>The Global Catalogue of Microorganisms (GCM) 10K type strain sequencing project: providing services to taxonomists for standard genome sequencing and annotation.</title>
        <authorList>
            <consortium name="The Broad Institute Genomics Platform"/>
            <consortium name="The Broad Institute Genome Sequencing Center for Infectious Disease"/>
            <person name="Wu L."/>
            <person name="Ma J."/>
        </authorList>
    </citation>
    <scope>NUCLEOTIDE SEQUENCE [LARGE SCALE GENOMIC DNA]</scope>
    <source>
        <strain evidence="9">JCM 17809</strain>
    </source>
</reference>
<evidence type="ECO:0000256" key="2">
    <source>
        <dbReference type="ARBA" id="ARBA00022475"/>
    </source>
</evidence>
<evidence type="ECO:0000256" key="3">
    <source>
        <dbReference type="ARBA" id="ARBA00022692"/>
    </source>
</evidence>
<feature type="transmembrane region" description="Helical" evidence="6">
    <location>
        <begin position="31"/>
        <end position="52"/>
    </location>
</feature>
<evidence type="ECO:0000256" key="6">
    <source>
        <dbReference type="SAM" id="Phobius"/>
    </source>
</evidence>
<protein>
    <submittedName>
        <fullName evidence="8">DUF202 domain-containing protein</fullName>
    </submittedName>
</protein>
<keyword evidence="4 6" id="KW-1133">Transmembrane helix</keyword>
<comment type="subcellular location">
    <subcellularLocation>
        <location evidence="1">Cell membrane</location>
        <topology evidence="1">Multi-pass membrane protein</topology>
    </subcellularLocation>
</comment>
<evidence type="ECO:0000313" key="8">
    <source>
        <dbReference type="EMBL" id="GAA4407352.1"/>
    </source>
</evidence>
<organism evidence="8 9">
    <name type="scientific">Fodinibacter luteus</name>
    <dbReference type="NCBI Taxonomy" id="552064"/>
    <lineage>
        <taxon>Bacteria</taxon>
        <taxon>Bacillati</taxon>
        <taxon>Actinomycetota</taxon>
        <taxon>Actinomycetes</taxon>
        <taxon>Micrococcales</taxon>
        <taxon>Intrasporangiaceae</taxon>
        <taxon>Fodinibacter (ex Wang et al. 2009)</taxon>
    </lineage>
</organism>
<evidence type="ECO:0000256" key="5">
    <source>
        <dbReference type="ARBA" id="ARBA00023136"/>
    </source>
</evidence>
<feature type="domain" description="DUF202" evidence="7">
    <location>
        <begin position="22"/>
        <end position="88"/>
    </location>
</feature>
<sequence length="123" mass="12699">MSAREHRWPGSVYDHGSDPDPRFSLANERTFLAWIRTGLALVAGAAAVDALPLPLPDAVQRALAAGLALAALLTALAAWRGWARTERAMREGAPLPANPAMPVVLVTVAVAAVVLGVASLTGG</sequence>
<evidence type="ECO:0000259" key="7">
    <source>
        <dbReference type="Pfam" id="PF02656"/>
    </source>
</evidence>
<dbReference type="EMBL" id="BAABGM010000014">
    <property type="protein sequence ID" value="GAA4407352.1"/>
    <property type="molecule type" value="Genomic_DNA"/>
</dbReference>
<keyword evidence="5 6" id="KW-0472">Membrane</keyword>
<keyword evidence="3 6" id="KW-0812">Transmembrane</keyword>
<proteinExistence type="predicted"/>
<accession>A0ABP8KIB8</accession>
<dbReference type="Pfam" id="PF02656">
    <property type="entry name" value="DUF202"/>
    <property type="match status" value="1"/>
</dbReference>
<feature type="transmembrane region" description="Helical" evidence="6">
    <location>
        <begin position="100"/>
        <end position="120"/>
    </location>
</feature>
<comment type="caution">
    <text evidence="8">The sequence shown here is derived from an EMBL/GenBank/DDBJ whole genome shotgun (WGS) entry which is preliminary data.</text>
</comment>
<gene>
    <name evidence="8" type="ORF">GCM10023168_23300</name>
</gene>
<keyword evidence="9" id="KW-1185">Reference proteome</keyword>
<evidence type="ECO:0000313" key="9">
    <source>
        <dbReference type="Proteomes" id="UP001500945"/>
    </source>
</evidence>
<dbReference type="InterPro" id="IPR003807">
    <property type="entry name" value="DUF202"/>
</dbReference>
<keyword evidence="2" id="KW-1003">Cell membrane</keyword>
<evidence type="ECO:0000256" key="1">
    <source>
        <dbReference type="ARBA" id="ARBA00004651"/>
    </source>
</evidence>
<dbReference type="RefSeq" id="WP_345206023.1">
    <property type="nucleotide sequence ID" value="NZ_BAABGM010000014.1"/>
</dbReference>
<name>A0ABP8KIB8_9MICO</name>
<dbReference type="InterPro" id="IPR052053">
    <property type="entry name" value="IM_YidH-like"/>
</dbReference>
<evidence type="ECO:0000256" key="4">
    <source>
        <dbReference type="ARBA" id="ARBA00022989"/>
    </source>
</evidence>
<dbReference type="Proteomes" id="UP001500945">
    <property type="component" value="Unassembled WGS sequence"/>
</dbReference>
<dbReference type="PANTHER" id="PTHR34187">
    <property type="entry name" value="FGR18P"/>
    <property type="match status" value="1"/>
</dbReference>
<feature type="transmembrane region" description="Helical" evidence="6">
    <location>
        <begin position="58"/>
        <end position="79"/>
    </location>
</feature>